<keyword evidence="8" id="KW-0807">Transducer</keyword>
<feature type="region of interest" description="Disordered" evidence="9">
    <location>
        <begin position="421"/>
        <end position="457"/>
    </location>
</feature>
<dbReference type="PROSITE" id="PS50262">
    <property type="entry name" value="G_PROTEIN_RECEP_F1_2"/>
    <property type="match status" value="1"/>
</dbReference>
<proteinExistence type="inferred from homology"/>
<feature type="domain" description="G-protein coupled receptors family 2 profile 2" evidence="11">
    <location>
        <begin position="123"/>
        <end position="346"/>
    </location>
</feature>
<keyword evidence="5" id="KW-0297">G-protein coupled receptor</keyword>
<comment type="subcellular location">
    <subcellularLocation>
        <location evidence="1">Membrane</location>
        <topology evidence="1">Multi-pass membrane protein</topology>
    </subcellularLocation>
</comment>
<evidence type="ECO:0000256" key="1">
    <source>
        <dbReference type="ARBA" id="ARBA00004141"/>
    </source>
</evidence>
<dbReference type="Proteomes" id="UP000007797">
    <property type="component" value="Unassembled WGS sequence"/>
</dbReference>
<evidence type="ECO:0000256" key="7">
    <source>
        <dbReference type="ARBA" id="ARBA00023170"/>
    </source>
</evidence>
<comment type="similarity">
    <text evidence="2">Belongs to the G-protein coupled receptor 5 family.</text>
</comment>
<evidence type="ECO:0000313" key="14">
    <source>
        <dbReference type="Proteomes" id="UP000007797"/>
    </source>
</evidence>
<evidence type="ECO:0000256" key="10">
    <source>
        <dbReference type="SAM" id="Phobius"/>
    </source>
</evidence>
<feature type="region of interest" description="Disordered" evidence="9">
    <location>
        <begin position="367"/>
        <end position="388"/>
    </location>
</feature>
<evidence type="ECO:0000259" key="11">
    <source>
        <dbReference type="PROSITE" id="PS50261"/>
    </source>
</evidence>
<dbReference type="PROSITE" id="PS50261">
    <property type="entry name" value="G_PROTEIN_RECEP_F2_4"/>
    <property type="match status" value="1"/>
</dbReference>
<dbReference type="PRINTS" id="PR02001">
    <property type="entry name" value="GCR1CAMPR"/>
</dbReference>
<dbReference type="PANTHER" id="PTHR23112:SF5">
    <property type="entry name" value="CYCLIC AMP RECEPTOR-LIKE PROTEIN D"/>
    <property type="match status" value="1"/>
</dbReference>
<feature type="compositionally biased region" description="Polar residues" evidence="9">
    <location>
        <begin position="96"/>
        <end position="113"/>
    </location>
</feature>
<dbReference type="OrthoDB" id="20985at2759"/>
<organism evidence="13 14">
    <name type="scientific">Cavenderia fasciculata</name>
    <name type="common">Slime mold</name>
    <name type="synonym">Dictyostelium fasciculatum</name>
    <dbReference type="NCBI Taxonomy" id="261658"/>
    <lineage>
        <taxon>Eukaryota</taxon>
        <taxon>Amoebozoa</taxon>
        <taxon>Evosea</taxon>
        <taxon>Eumycetozoa</taxon>
        <taxon>Dictyostelia</taxon>
        <taxon>Acytosteliales</taxon>
        <taxon>Cavenderiaceae</taxon>
        <taxon>Cavenderia</taxon>
    </lineage>
</organism>
<keyword evidence="7 13" id="KW-0675">Receptor</keyword>
<evidence type="ECO:0000256" key="5">
    <source>
        <dbReference type="ARBA" id="ARBA00023040"/>
    </source>
</evidence>
<evidence type="ECO:0000259" key="12">
    <source>
        <dbReference type="PROSITE" id="PS50262"/>
    </source>
</evidence>
<dbReference type="KEGG" id="dfa:DFA_06477"/>
<evidence type="ECO:0000313" key="13">
    <source>
        <dbReference type="EMBL" id="EGG24327.1"/>
    </source>
</evidence>
<dbReference type="Pfam" id="PF05462">
    <property type="entry name" value="Dicty_CAR"/>
    <property type="match status" value="1"/>
</dbReference>
<feature type="region of interest" description="Disordered" evidence="9">
    <location>
        <begin position="82"/>
        <end position="113"/>
    </location>
</feature>
<dbReference type="SUPFAM" id="SSF81321">
    <property type="entry name" value="Family A G protein-coupled receptor-like"/>
    <property type="match status" value="1"/>
</dbReference>
<keyword evidence="6 10" id="KW-0472">Membrane</keyword>
<accession>F4PJ41</accession>
<evidence type="ECO:0000256" key="4">
    <source>
        <dbReference type="ARBA" id="ARBA00022989"/>
    </source>
</evidence>
<dbReference type="AlphaFoldDB" id="F4PJ41"/>
<dbReference type="GO" id="GO:0007166">
    <property type="term" value="P:cell surface receptor signaling pathway"/>
    <property type="evidence" value="ECO:0007669"/>
    <property type="project" value="InterPro"/>
</dbReference>
<protein>
    <submittedName>
        <fullName evidence="13">G-protein-coupled receptor family protein</fullName>
    </submittedName>
</protein>
<dbReference type="GO" id="GO:0005886">
    <property type="term" value="C:plasma membrane"/>
    <property type="evidence" value="ECO:0007669"/>
    <property type="project" value="TreeGrafter"/>
</dbReference>
<feature type="compositionally biased region" description="Low complexity" evidence="9">
    <location>
        <begin position="82"/>
        <end position="95"/>
    </location>
</feature>
<dbReference type="GO" id="GO:0007189">
    <property type="term" value="P:adenylate cyclase-activating G protein-coupled receptor signaling pathway"/>
    <property type="evidence" value="ECO:0007669"/>
    <property type="project" value="TreeGrafter"/>
</dbReference>
<name>F4PJ41_CACFS</name>
<feature type="region of interest" description="Disordered" evidence="9">
    <location>
        <begin position="27"/>
        <end position="68"/>
    </location>
</feature>
<feature type="compositionally biased region" description="Low complexity" evidence="9">
    <location>
        <begin position="421"/>
        <end position="439"/>
    </location>
</feature>
<dbReference type="InterPro" id="IPR017981">
    <property type="entry name" value="GPCR_2-like_7TM"/>
</dbReference>
<sequence length="457" mass="50985">MAVAASVAAANKHTSNSKNMSEFRYNSITSPHTDIPTSTSTSITDPSTNLSTSPLNSPPLSPSQSPNNSWSDYKQFKDIIKPSSTSSTSTTPTSTLLKNTNITRKSTTSGNNSTKDRLSKFVLHLAISDFLAALFVLVSRIMLAKFDNDFIKSPDRVVRNPGLSFCTLSSGLVGFAFLSSLLWTLSISINIYRLFSNFKKRSFYIYYVVCWIIPFLFGIGMMATSDITTEDELSWCTINRLSMLFLFYIPMVGSVILSIIFTFKIKSRFKTLSLSLSKVTITNLKTKIINRLNLFTIVFIICWSMSIINFGAMLINKCQNYYLGFFAISLSPLQGFLNFLCYAYSNLDIIRALFTSIKQQYFVKSQQKKENTSRPPMVHNDSFHSLSSSTGGSIRNFAKFNLFSKTPSNLNSLETETTSLLSNSYNNNNNSNNPSASSSFDQTNLLSEGQELKNGIN</sequence>
<feature type="transmembrane region" description="Helical" evidence="10">
    <location>
        <begin position="243"/>
        <end position="263"/>
    </location>
</feature>
<dbReference type="RefSeq" id="XP_004362178.1">
    <property type="nucleotide sequence ID" value="XM_004362121.1"/>
</dbReference>
<dbReference type="InterPro" id="IPR022343">
    <property type="entry name" value="GCR1-cAMP_receptor"/>
</dbReference>
<reference evidence="14" key="1">
    <citation type="journal article" date="2011" name="Genome Res.">
        <title>Phylogeny-wide analysis of social amoeba genomes highlights ancient origins for complex intercellular communication.</title>
        <authorList>
            <person name="Heidel A.J."/>
            <person name="Lawal H.M."/>
            <person name="Felder M."/>
            <person name="Schilde C."/>
            <person name="Helps N.R."/>
            <person name="Tunggal B."/>
            <person name="Rivero F."/>
            <person name="John U."/>
            <person name="Schleicher M."/>
            <person name="Eichinger L."/>
            <person name="Platzer M."/>
            <person name="Noegel A.A."/>
            <person name="Schaap P."/>
            <person name="Gloeckner G."/>
        </authorList>
    </citation>
    <scope>NUCLEOTIDE SEQUENCE [LARGE SCALE GENOMIC DNA]</scope>
    <source>
        <strain evidence="14">SH3</strain>
    </source>
</reference>
<dbReference type="STRING" id="1054147.F4PJ41"/>
<dbReference type="EMBL" id="GL883007">
    <property type="protein sequence ID" value="EGG24327.1"/>
    <property type="molecule type" value="Genomic_DNA"/>
</dbReference>
<keyword evidence="14" id="KW-1185">Reference proteome</keyword>
<gene>
    <name evidence="13" type="primary">crlD</name>
    <name evidence="13" type="ORF">DFA_06477</name>
</gene>
<feature type="transmembrane region" description="Helical" evidence="10">
    <location>
        <begin position="204"/>
        <end position="223"/>
    </location>
</feature>
<evidence type="ECO:0000256" key="3">
    <source>
        <dbReference type="ARBA" id="ARBA00022692"/>
    </source>
</evidence>
<dbReference type="InterPro" id="IPR017452">
    <property type="entry name" value="GPCR_Rhodpsn_7TM"/>
</dbReference>
<feature type="transmembrane region" description="Helical" evidence="10">
    <location>
        <begin position="292"/>
        <end position="315"/>
    </location>
</feature>
<dbReference type="GO" id="GO:0004930">
    <property type="term" value="F:G protein-coupled receptor activity"/>
    <property type="evidence" value="ECO:0007669"/>
    <property type="project" value="UniProtKB-KW"/>
</dbReference>
<feature type="transmembrane region" description="Helical" evidence="10">
    <location>
        <begin position="121"/>
        <end position="142"/>
    </location>
</feature>
<feature type="transmembrane region" description="Helical" evidence="10">
    <location>
        <begin position="321"/>
        <end position="344"/>
    </location>
</feature>
<evidence type="ECO:0000256" key="9">
    <source>
        <dbReference type="SAM" id="MobiDB-lite"/>
    </source>
</evidence>
<keyword evidence="4 10" id="KW-1133">Transmembrane helix</keyword>
<dbReference type="Gene3D" id="1.20.1070.10">
    <property type="entry name" value="Rhodopsin 7-helix transmembrane proteins"/>
    <property type="match status" value="1"/>
</dbReference>
<dbReference type="GeneID" id="14876340"/>
<evidence type="ECO:0000256" key="2">
    <source>
        <dbReference type="ARBA" id="ARBA00008360"/>
    </source>
</evidence>
<evidence type="ECO:0000256" key="8">
    <source>
        <dbReference type="ARBA" id="ARBA00023224"/>
    </source>
</evidence>
<feature type="domain" description="G-protein coupled receptors family 1 profile" evidence="12">
    <location>
        <begin position="94"/>
        <end position="342"/>
    </location>
</feature>
<feature type="compositionally biased region" description="Low complexity" evidence="9">
    <location>
        <begin position="27"/>
        <end position="55"/>
    </location>
</feature>
<dbReference type="PANTHER" id="PTHR23112">
    <property type="entry name" value="G PROTEIN-COUPLED RECEPTOR 157-RELATED"/>
    <property type="match status" value="1"/>
</dbReference>
<evidence type="ECO:0000256" key="6">
    <source>
        <dbReference type="ARBA" id="ARBA00023136"/>
    </source>
</evidence>
<keyword evidence="3 10" id="KW-0812">Transmembrane</keyword>